<feature type="transmembrane region" description="Helical" evidence="8">
    <location>
        <begin position="263"/>
        <end position="285"/>
    </location>
</feature>
<feature type="transmembrane region" description="Helical" evidence="8">
    <location>
        <begin position="51"/>
        <end position="76"/>
    </location>
</feature>
<keyword evidence="6 8" id="KW-0472">Membrane</keyword>
<evidence type="ECO:0000256" key="6">
    <source>
        <dbReference type="ARBA" id="ARBA00023136"/>
    </source>
</evidence>
<dbReference type="GO" id="GO:0015128">
    <property type="term" value="F:gluconate transmembrane transporter activity"/>
    <property type="evidence" value="ECO:0007669"/>
    <property type="project" value="InterPro"/>
</dbReference>
<keyword evidence="4 8" id="KW-0812">Transmembrane</keyword>
<feature type="transmembrane region" description="Helical" evidence="8">
    <location>
        <begin position="96"/>
        <end position="129"/>
    </location>
</feature>
<comment type="similarity">
    <text evidence="7">Belongs to the GntP permease family.</text>
</comment>
<dbReference type="InterPro" id="IPR003474">
    <property type="entry name" value="Glcn_transporter"/>
</dbReference>
<evidence type="ECO:0000256" key="2">
    <source>
        <dbReference type="ARBA" id="ARBA00022448"/>
    </source>
</evidence>
<comment type="caution">
    <text evidence="9">The sequence shown here is derived from an EMBL/GenBank/DDBJ whole genome shotgun (WGS) entry which is preliminary data.</text>
</comment>
<feature type="transmembrane region" description="Helical" evidence="8">
    <location>
        <begin position="174"/>
        <end position="193"/>
    </location>
</feature>
<accession>A0A1E4QZX1</accession>
<evidence type="ECO:0000256" key="5">
    <source>
        <dbReference type="ARBA" id="ARBA00022989"/>
    </source>
</evidence>
<comment type="subcellular location">
    <subcellularLocation>
        <location evidence="1">Cell membrane</location>
        <topology evidence="1">Multi-pass membrane protein</topology>
    </subcellularLocation>
</comment>
<dbReference type="AlphaFoldDB" id="A0A1E4QZX1"/>
<feature type="transmembrane region" description="Helical" evidence="8">
    <location>
        <begin position="384"/>
        <end position="403"/>
    </location>
</feature>
<evidence type="ECO:0000256" key="8">
    <source>
        <dbReference type="SAM" id="Phobius"/>
    </source>
</evidence>
<feature type="transmembrane region" description="Helical" evidence="8">
    <location>
        <begin position="347"/>
        <end position="372"/>
    </location>
</feature>
<keyword evidence="3" id="KW-1003">Cell membrane</keyword>
<evidence type="ECO:0000256" key="4">
    <source>
        <dbReference type="ARBA" id="ARBA00022692"/>
    </source>
</evidence>
<name>A0A1E4QZX1_9BACI</name>
<dbReference type="Proteomes" id="UP000094784">
    <property type="component" value="Unassembled WGS sequence"/>
</dbReference>
<evidence type="ECO:0000256" key="3">
    <source>
        <dbReference type="ARBA" id="ARBA00022475"/>
    </source>
</evidence>
<organism evidence="9 10">
    <name type="scientific">Lysinibacillus fusiformis</name>
    <dbReference type="NCBI Taxonomy" id="28031"/>
    <lineage>
        <taxon>Bacteria</taxon>
        <taxon>Bacillati</taxon>
        <taxon>Bacillota</taxon>
        <taxon>Bacilli</taxon>
        <taxon>Bacillales</taxon>
        <taxon>Bacillaceae</taxon>
        <taxon>Lysinibacillus</taxon>
    </lineage>
</organism>
<dbReference type="PANTHER" id="PTHR30354:SF22">
    <property type="entry name" value="HIGH-AFFINITY GLUCONATE TRANSPORTER"/>
    <property type="match status" value="1"/>
</dbReference>
<gene>
    <name evidence="9" type="ORF">BG258_20505</name>
</gene>
<evidence type="ECO:0000313" key="9">
    <source>
        <dbReference type="EMBL" id="ODV53763.1"/>
    </source>
</evidence>
<reference evidence="9 10" key="1">
    <citation type="submission" date="2016-09" db="EMBL/GenBank/DDBJ databases">
        <title>Draft genome sequence of the soil isolate, Lysinibacillus fusiformis M5, a potential hypoxanthine producer.</title>
        <authorList>
            <person name="Gallegos-Monterrosa R."/>
            <person name="Maroti G."/>
            <person name="Balint B."/>
            <person name="Kovacs A.T."/>
        </authorList>
    </citation>
    <scope>NUCLEOTIDE SEQUENCE [LARGE SCALE GENOMIC DNA]</scope>
    <source>
        <strain evidence="9 10">M5</strain>
    </source>
</reference>
<evidence type="ECO:0000256" key="7">
    <source>
        <dbReference type="ARBA" id="ARBA00049663"/>
    </source>
</evidence>
<keyword evidence="5 8" id="KW-1133">Transmembrane helix</keyword>
<dbReference type="NCBIfam" id="TIGR00791">
    <property type="entry name" value="gntP"/>
    <property type="match status" value="1"/>
</dbReference>
<feature type="transmembrane region" description="Helical" evidence="8">
    <location>
        <begin position="228"/>
        <end position="251"/>
    </location>
</feature>
<feature type="transmembrane region" description="Helical" evidence="8">
    <location>
        <begin position="423"/>
        <end position="447"/>
    </location>
</feature>
<evidence type="ECO:0000313" key="10">
    <source>
        <dbReference type="Proteomes" id="UP000094784"/>
    </source>
</evidence>
<evidence type="ECO:0000256" key="1">
    <source>
        <dbReference type="ARBA" id="ARBA00004651"/>
    </source>
</evidence>
<dbReference type="Pfam" id="PF02447">
    <property type="entry name" value="GntP_permease"/>
    <property type="match status" value="1"/>
</dbReference>
<dbReference type="OrthoDB" id="9787129at2"/>
<feature type="transmembrane region" description="Helical" evidence="8">
    <location>
        <begin position="305"/>
        <end position="327"/>
    </location>
</feature>
<feature type="transmembrane region" description="Helical" evidence="8">
    <location>
        <begin position="6"/>
        <end position="39"/>
    </location>
</feature>
<proteinExistence type="inferred from homology"/>
<protein>
    <submittedName>
        <fullName evidence="9">Gluconate permease</fullName>
    </submittedName>
</protein>
<dbReference type="PANTHER" id="PTHR30354">
    <property type="entry name" value="GNT FAMILY GLUCONATE TRANSPORTER"/>
    <property type="match status" value="1"/>
</dbReference>
<keyword evidence="2" id="KW-0813">Transport</keyword>
<sequence>MPLVIVGIGIIALLILIMVFKLNTFISLIIVSFVVALVLGIPVDSIVKTIEAGLGGTLGHLALIFGLGAMLGKLIADSGGAQRIAMTLVNKFGEKNIQWAVVVASFIIGIALFFEVGLVLLIPIVFAISRQLKVSILYLGIPMTAALSVTHGFLPPHPGPTVIAGEYGANIGEVLLYGFIIAVPTVILAGPLFTKIAKRLVPESFNKTGNIASLGEQKTFELEDTPSFGISVFTALLPVILMSIATIITLLQKTIGFEDNSLLAGIRFIGEAGTAMLISLLVAVYTMGIARKIPIKQVMESCTTAISHIGMMLLIIGGGGAFKQVLIDGGVGDYVAELFHGTTLSPILLAWIIAAILRISLGSATVAALTTAGLVIPMLGQNDVNLALVVLATGAGSLIASHVNDAGFWMFKEYFGLSMKETFATWTLLETIVSVAGLGFILLLSLFV</sequence>
<dbReference type="RefSeq" id="WP_069483148.1">
    <property type="nucleotide sequence ID" value="NZ_KV766182.1"/>
</dbReference>
<dbReference type="EMBL" id="MECQ01000003">
    <property type="protein sequence ID" value="ODV53763.1"/>
    <property type="molecule type" value="Genomic_DNA"/>
</dbReference>
<dbReference type="GO" id="GO:0005886">
    <property type="term" value="C:plasma membrane"/>
    <property type="evidence" value="ECO:0007669"/>
    <property type="project" value="UniProtKB-SubCell"/>
</dbReference>
<dbReference type="PIRSF" id="PIRSF002746">
    <property type="entry name" value="Gluconate_transporter"/>
    <property type="match status" value="1"/>
</dbReference>
<feature type="transmembrane region" description="Helical" evidence="8">
    <location>
        <begin position="136"/>
        <end position="154"/>
    </location>
</feature>